<feature type="domain" description="GGDEF" evidence="4">
    <location>
        <begin position="208"/>
        <end position="335"/>
    </location>
</feature>
<organism evidence="5 6">
    <name type="scientific">Pseudomonas fluorescens</name>
    <dbReference type="NCBI Taxonomy" id="294"/>
    <lineage>
        <taxon>Bacteria</taxon>
        <taxon>Pseudomonadati</taxon>
        <taxon>Pseudomonadota</taxon>
        <taxon>Gammaproteobacteria</taxon>
        <taxon>Pseudomonadales</taxon>
        <taxon>Pseudomonadaceae</taxon>
        <taxon>Pseudomonas</taxon>
    </lineage>
</organism>
<accession>A0A0D0RQF5</accession>
<dbReference type="AlphaFoldDB" id="A0A0D0RQF5"/>
<feature type="transmembrane region" description="Helical" evidence="3">
    <location>
        <begin position="94"/>
        <end position="121"/>
    </location>
</feature>
<dbReference type="InterPro" id="IPR050469">
    <property type="entry name" value="Diguanylate_Cyclase"/>
</dbReference>
<dbReference type="Pfam" id="PF00990">
    <property type="entry name" value="GGDEF"/>
    <property type="match status" value="1"/>
</dbReference>
<keyword evidence="5" id="KW-0808">Transferase</keyword>
<dbReference type="EC" id="2.7.7.65" evidence="1"/>
<keyword evidence="3" id="KW-0472">Membrane</keyword>
<feature type="transmembrane region" description="Helical" evidence="3">
    <location>
        <begin position="144"/>
        <end position="165"/>
    </location>
</feature>
<evidence type="ECO:0000256" key="3">
    <source>
        <dbReference type="SAM" id="Phobius"/>
    </source>
</evidence>
<name>A0A0D0RQF5_PSEFL</name>
<dbReference type="InterPro" id="IPR043128">
    <property type="entry name" value="Rev_trsase/Diguanyl_cyclase"/>
</dbReference>
<dbReference type="PANTHER" id="PTHR45138:SF9">
    <property type="entry name" value="DIGUANYLATE CYCLASE DGCM-RELATED"/>
    <property type="match status" value="1"/>
</dbReference>
<dbReference type="CDD" id="cd01949">
    <property type="entry name" value="GGDEF"/>
    <property type="match status" value="1"/>
</dbReference>
<comment type="catalytic activity">
    <reaction evidence="2">
        <text>2 GTP = 3',3'-c-di-GMP + 2 diphosphate</text>
        <dbReference type="Rhea" id="RHEA:24898"/>
        <dbReference type="ChEBI" id="CHEBI:33019"/>
        <dbReference type="ChEBI" id="CHEBI:37565"/>
        <dbReference type="ChEBI" id="CHEBI:58805"/>
        <dbReference type="EC" id="2.7.7.65"/>
    </reaction>
</comment>
<dbReference type="InterPro" id="IPR000160">
    <property type="entry name" value="GGDEF_dom"/>
</dbReference>
<feature type="transmembrane region" description="Helical" evidence="3">
    <location>
        <begin position="14"/>
        <end position="36"/>
    </location>
</feature>
<feature type="transmembrane region" description="Helical" evidence="3">
    <location>
        <begin position="42"/>
        <end position="60"/>
    </location>
</feature>
<proteinExistence type="predicted"/>
<keyword evidence="5" id="KW-0548">Nucleotidyltransferase</keyword>
<feature type="transmembrane region" description="Helical" evidence="3">
    <location>
        <begin position="67"/>
        <end position="88"/>
    </location>
</feature>
<dbReference type="RefSeq" id="WP_043049135.1">
    <property type="nucleotide sequence ID" value="NZ_JXCQ01000021.1"/>
</dbReference>
<dbReference type="PROSITE" id="PS50887">
    <property type="entry name" value="GGDEF"/>
    <property type="match status" value="1"/>
</dbReference>
<evidence type="ECO:0000259" key="4">
    <source>
        <dbReference type="PROSITE" id="PS50887"/>
    </source>
</evidence>
<dbReference type="SUPFAM" id="SSF55073">
    <property type="entry name" value="Nucleotide cyclase"/>
    <property type="match status" value="1"/>
</dbReference>
<dbReference type="PATRIC" id="fig|294.125.peg.2848"/>
<dbReference type="EMBL" id="JXCQ01000021">
    <property type="protein sequence ID" value="KIR21737.1"/>
    <property type="molecule type" value="Genomic_DNA"/>
</dbReference>
<reference evidence="5 6" key="1">
    <citation type="submission" date="2015-01" db="EMBL/GenBank/DDBJ databases">
        <title>Genome sequence of the beneficial rhizobacterium Pseudomonas fluorescens 2-79.</title>
        <authorList>
            <person name="Thuermer A."/>
            <person name="Daniel R."/>
        </authorList>
    </citation>
    <scope>NUCLEOTIDE SEQUENCE [LARGE SCALE GENOMIC DNA]</scope>
    <source>
        <strain evidence="5 6">2-79</strain>
    </source>
</reference>
<keyword evidence="3" id="KW-1133">Transmembrane helix</keyword>
<evidence type="ECO:0000256" key="1">
    <source>
        <dbReference type="ARBA" id="ARBA00012528"/>
    </source>
</evidence>
<sequence>MPAIFKIRPRMRTLLSPAVIKIELVGILAWLGALFIDSVSALNVIHLLITLCLLSVWYVHRVIRSFLMWRVMGGLYIFVLSVGFAYVIRSHMELRIFALPLAVIIVLSSAILFITVGDYLLSSVQVWLLMWTHIDIDIYRGQELYLLLFCVSSVSIGFTLSFTYLRNLRSVLLVESEIRTLAETDFLTSLLNRRAFMELFQKLLAEGRYGYFIMLDIDGFKLKNDQYGHDVGDKILCAMANCLKSTPGSYCVGRIGGEEFGVLVLGGDDLVVQEYALRLLGAIRASVAPPHHYTCSAGIARFSATSDMSAVLKCADKNMYRAKHNGKDRVFQDGEQVGALMLPLFAQ</sequence>
<protein>
    <recommendedName>
        <fullName evidence="1">diguanylate cyclase</fullName>
        <ecNumber evidence="1">2.7.7.65</ecNumber>
    </recommendedName>
</protein>
<comment type="caution">
    <text evidence="5">The sequence shown here is derived from an EMBL/GenBank/DDBJ whole genome shotgun (WGS) entry which is preliminary data.</text>
</comment>
<dbReference type="GO" id="GO:0052621">
    <property type="term" value="F:diguanylate cyclase activity"/>
    <property type="evidence" value="ECO:0007669"/>
    <property type="project" value="UniProtKB-EC"/>
</dbReference>
<dbReference type="Gene3D" id="3.30.70.270">
    <property type="match status" value="1"/>
</dbReference>
<evidence type="ECO:0000313" key="5">
    <source>
        <dbReference type="EMBL" id="KIR21737.1"/>
    </source>
</evidence>
<keyword evidence="3" id="KW-0812">Transmembrane</keyword>
<dbReference type="SMART" id="SM00267">
    <property type="entry name" value="GGDEF"/>
    <property type="match status" value="1"/>
</dbReference>
<dbReference type="InterPro" id="IPR029787">
    <property type="entry name" value="Nucleotide_cyclase"/>
</dbReference>
<gene>
    <name evidence="5" type="primary">ydaM_2</name>
    <name evidence="5" type="ORF">PFLU3_27730</name>
</gene>
<dbReference type="PANTHER" id="PTHR45138">
    <property type="entry name" value="REGULATORY COMPONENTS OF SENSORY TRANSDUCTION SYSTEM"/>
    <property type="match status" value="1"/>
</dbReference>
<evidence type="ECO:0000313" key="6">
    <source>
        <dbReference type="Proteomes" id="UP000032210"/>
    </source>
</evidence>
<evidence type="ECO:0000256" key="2">
    <source>
        <dbReference type="ARBA" id="ARBA00034247"/>
    </source>
</evidence>
<dbReference type="NCBIfam" id="TIGR00254">
    <property type="entry name" value="GGDEF"/>
    <property type="match status" value="1"/>
</dbReference>
<dbReference type="Proteomes" id="UP000032210">
    <property type="component" value="Unassembled WGS sequence"/>
</dbReference>